<feature type="domain" description="TniQ" evidence="1">
    <location>
        <begin position="8"/>
        <end position="144"/>
    </location>
</feature>
<dbReference type="EMBL" id="WHJG01000037">
    <property type="protein sequence ID" value="NHZ82705.1"/>
    <property type="molecule type" value="Genomic_DNA"/>
</dbReference>
<evidence type="ECO:0000259" key="1">
    <source>
        <dbReference type="Pfam" id="PF06527"/>
    </source>
</evidence>
<keyword evidence="3" id="KW-1185">Reference proteome</keyword>
<reference evidence="2 3" key="1">
    <citation type="submission" date="2019-10" db="EMBL/GenBank/DDBJ databases">
        <title>Taxonomy of Antarctic Massilia spp.: description of Massilia rubra sp. nov., Massilia aquatica sp. nov., Massilia mucilaginosa sp. nov., Massilia frigida sp. nov. isolated from streams, lakes and regoliths.</title>
        <authorList>
            <person name="Holochova P."/>
            <person name="Sedlacek I."/>
            <person name="Kralova S."/>
            <person name="Maslanova I."/>
            <person name="Busse H.-J."/>
            <person name="Stankova E."/>
            <person name="Vrbovska V."/>
            <person name="Kovarovic V."/>
            <person name="Bartak M."/>
            <person name="Svec P."/>
            <person name="Pantucek R."/>
        </authorList>
    </citation>
    <scope>NUCLEOTIDE SEQUENCE [LARGE SCALE GENOMIC DNA]</scope>
    <source>
        <strain evidence="2 3">CCM 8695</strain>
    </source>
</reference>
<dbReference type="Proteomes" id="UP000621455">
    <property type="component" value="Unassembled WGS sequence"/>
</dbReference>
<gene>
    <name evidence="2" type="ORF">F2P44_26000</name>
</gene>
<dbReference type="InterPro" id="IPR009492">
    <property type="entry name" value="TniQ"/>
</dbReference>
<evidence type="ECO:0000313" key="3">
    <source>
        <dbReference type="Proteomes" id="UP000621455"/>
    </source>
</evidence>
<name>A0ABX0NJZ4_9BURK</name>
<dbReference type="Pfam" id="PF06527">
    <property type="entry name" value="TniQ"/>
    <property type="match status" value="1"/>
</dbReference>
<proteinExistence type="predicted"/>
<sequence>MYRKFVKVIPFPDELAHSIIARVALANCCHSELVISSLRTLLQLPPTDNPVFVLAAGLSMDRDILLTRHTMHPLHYAVARNSALVPLSSRKNGFQALFGPKSAATARYCELCFLAERGTCVIPSWRRKHHLPAVDWCPVHFTPLRAWSTELAAPFFRHSQQGLFEHLDAEVASSVENAVLRRYGQLLTSWLDRSVPYSSLKVCKVILAECHRQNIRCSKEGSAPLLSDILLSKLPPTWVHRHMPHLANKKAGIAHPKFDTLGTSSSDSFPTASLALILAALFASISDIDRALESY</sequence>
<accession>A0ABX0NJZ4</accession>
<protein>
    <recommendedName>
        <fullName evidence="1">TniQ domain-containing protein</fullName>
    </recommendedName>
</protein>
<evidence type="ECO:0000313" key="2">
    <source>
        <dbReference type="EMBL" id="NHZ82705.1"/>
    </source>
</evidence>
<comment type="caution">
    <text evidence="2">The sequence shown here is derived from an EMBL/GenBank/DDBJ whole genome shotgun (WGS) entry which is preliminary data.</text>
</comment>
<dbReference type="RefSeq" id="WP_167091171.1">
    <property type="nucleotide sequence ID" value="NZ_WHJG01000037.1"/>
</dbReference>
<organism evidence="2 3">
    <name type="scientific">Massilia frigida</name>
    <dbReference type="NCBI Taxonomy" id="2609281"/>
    <lineage>
        <taxon>Bacteria</taxon>
        <taxon>Pseudomonadati</taxon>
        <taxon>Pseudomonadota</taxon>
        <taxon>Betaproteobacteria</taxon>
        <taxon>Burkholderiales</taxon>
        <taxon>Oxalobacteraceae</taxon>
        <taxon>Telluria group</taxon>
        <taxon>Massilia</taxon>
    </lineage>
</organism>